<dbReference type="EMBL" id="BARS01020711">
    <property type="protein sequence ID" value="GAG10509.1"/>
    <property type="molecule type" value="Genomic_DNA"/>
</dbReference>
<gene>
    <name evidence="1" type="ORF">S01H1_33364</name>
</gene>
<accession>X0UXF3</accession>
<evidence type="ECO:0000313" key="1">
    <source>
        <dbReference type="EMBL" id="GAG10509.1"/>
    </source>
</evidence>
<proteinExistence type="predicted"/>
<dbReference type="AlphaFoldDB" id="X0UXF3"/>
<feature type="non-terminal residue" evidence="1">
    <location>
        <position position="273"/>
    </location>
</feature>
<name>X0UXF3_9ZZZZ</name>
<sequence>YTNQMAGVFGPASNIRFDKTMSSTVNLNPIAGSEQDLLLGNFYSQVNTSGTSGLAGFIGKTTAELDQDDILNISGDALDITNDESKAAKFIYDRLNTMNAVDKALAMELTFFNSWGATIVDPKTRSITNTPKAAYQLSNFSDAFIKSILSDDITVVRPEGVSAEEINKVLREGFTYIFPRDNTVNSNPLSYANAASNSTLEKRINNSENNVYTIKPNAFAAPYFLDNSGTGSVDFEKVGNSIVASGYFNYYESDAEKYPTGYRREPFSIPFGG</sequence>
<reference evidence="1" key="1">
    <citation type="journal article" date="2014" name="Front. Microbiol.">
        <title>High frequency of phylogenetically diverse reductive dehalogenase-homologous genes in deep subseafloor sedimentary metagenomes.</title>
        <authorList>
            <person name="Kawai M."/>
            <person name="Futagami T."/>
            <person name="Toyoda A."/>
            <person name="Takaki Y."/>
            <person name="Nishi S."/>
            <person name="Hori S."/>
            <person name="Arai W."/>
            <person name="Tsubouchi T."/>
            <person name="Morono Y."/>
            <person name="Uchiyama I."/>
            <person name="Ito T."/>
            <person name="Fujiyama A."/>
            <person name="Inagaki F."/>
            <person name="Takami H."/>
        </authorList>
    </citation>
    <scope>NUCLEOTIDE SEQUENCE</scope>
    <source>
        <strain evidence="1">Expedition CK06-06</strain>
    </source>
</reference>
<comment type="caution">
    <text evidence="1">The sequence shown here is derived from an EMBL/GenBank/DDBJ whole genome shotgun (WGS) entry which is preliminary data.</text>
</comment>
<protein>
    <submittedName>
        <fullName evidence="1">Uncharacterized protein</fullName>
    </submittedName>
</protein>
<organism evidence="1">
    <name type="scientific">marine sediment metagenome</name>
    <dbReference type="NCBI Taxonomy" id="412755"/>
    <lineage>
        <taxon>unclassified sequences</taxon>
        <taxon>metagenomes</taxon>
        <taxon>ecological metagenomes</taxon>
    </lineage>
</organism>
<feature type="non-terminal residue" evidence="1">
    <location>
        <position position="1"/>
    </location>
</feature>